<dbReference type="PATRIC" id="fig|83552.4.peg.1901"/>
<protein>
    <recommendedName>
        <fullName evidence="1">Cupin type-1 domain-containing protein</fullName>
    </recommendedName>
</protein>
<reference evidence="2 3" key="1">
    <citation type="journal article" date="2014" name="Mol. Biol. Evol.">
        <title>Massive expansion of Ubiquitination-related gene families within the Chlamydiae.</title>
        <authorList>
            <person name="Domman D."/>
            <person name="Collingro A."/>
            <person name="Lagkouvardos I."/>
            <person name="Gehre L."/>
            <person name="Weinmaier T."/>
            <person name="Rattei T."/>
            <person name="Subtil A."/>
            <person name="Horn M."/>
        </authorList>
    </citation>
    <scope>NUCLEOTIDE SEQUENCE [LARGE SCALE GENOMIC DNA]</scope>
    <source>
        <strain evidence="2 3">OEW1</strain>
    </source>
</reference>
<dbReference type="EMBL" id="JSAM01000098">
    <property type="protein sequence ID" value="KIA76949.1"/>
    <property type="molecule type" value="Genomic_DNA"/>
</dbReference>
<dbReference type="Gene3D" id="2.60.120.10">
    <property type="entry name" value="Jelly Rolls"/>
    <property type="match status" value="2"/>
</dbReference>
<dbReference type="Proteomes" id="UP000031307">
    <property type="component" value="Unassembled WGS sequence"/>
</dbReference>
<accession>A0A0C1EKA5</accession>
<dbReference type="Pfam" id="PF00190">
    <property type="entry name" value="Cupin_1"/>
    <property type="match status" value="2"/>
</dbReference>
<dbReference type="PANTHER" id="PTHR31189">
    <property type="entry name" value="OS03G0336100 PROTEIN-RELATED"/>
    <property type="match status" value="1"/>
</dbReference>
<proteinExistence type="predicted"/>
<organism evidence="2 3">
    <name type="scientific">Parachlamydia acanthamoebae</name>
    <dbReference type="NCBI Taxonomy" id="83552"/>
    <lineage>
        <taxon>Bacteria</taxon>
        <taxon>Pseudomonadati</taxon>
        <taxon>Chlamydiota</taxon>
        <taxon>Chlamydiia</taxon>
        <taxon>Parachlamydiales</taxon>
        <taxon>Parachlamydiaceae</taxon>
        <taxon>Parachlamydia</taxon>
    </lineage>
</organism>
<dbReference type="AlphaFoldDB" id="A0A0C1EKA5"/>
<comment type="caution">
    <text evidence="2">The sequence shown here is derived from an EMBL/GenBank/DDBJ whole genome shotgun (WGS) entry which is preliminary data.</text>
</comment>
<dbReference type="SUPFAM" id="SSF51182">
    <property type="entry name" value="RmlC-like cupins"/>
    <property type="match status" value="2"/>
</dbReference>
<evidence type="ECO:0000313" key="3">
    <source>
        <dbReference type="Proteomes" id="UP000031307"/>
    </source>
</evidence>
<feature type="domain" description="Cupin type-1" evidence="1">
    <location>
        <begin position="186"/>
        <end position="328"/>
    </location>
</feature>
<evidence type="ECO:0000313" key="2">
    <source>
        <dbReference type="EMBL" id="KIA76949.1"/>
    </source>
</evidence>
<dbReference type="CDD" id="cd20306">
    <property type="entry name" value="cupin_OxDC-like"/>
    <property type="match status" value="1"/>
</dbReference>
<evidence type="ECO:0000259" key="1">
    <source>
        <dbReference type="SMART" id="SM00835"/>
    </source>
</evidence>
<dbReference type="InterPro" id="IPR050253">
    <property type="entry name" value="Seed_Storage-Functional"/>
</dbReference>
<feature type="domain" description="Cupin type-1" evidence="1">
    <location>
        <begin position="15"/>
        <end position="156"/>
    </location>
</feature>
<dbReference type="InterPro" id="IPR014710">
    <property type="entry name" value="RmlC-like_jellyroll"/>
</dbReference>
<sequence length="342" mass="37576">MALFMRCFMTSKYFFSLDSIKPQINNSGGSLIHVTSNETPGFVNISFASLKLNPRGSTEPIWHTNANKIGYCTEGEVLVQMRTPDQAEEFTVQAGEIFFIPQGYIHRVENISQKNSVIQFALNHTHPETMRISKAIGSLADSVFNSTFNTSSNFVDGLKKTQNNELIKVLSQSSHPQTNGKNEYKFDIKDSNKPILTKGGYLQIGTKSTLPKLEGLGILGFGLNPKGIVEPHWHTNAGELVFIVKGKTRITVLSPDGQLNVMEVNGGQGAFAPASHFHNIENVGSENVEVIAFFSHATPDYIGIGEVIGSYSNEVLGSIFNVSPSYFDAFKKEEEPLVIVPI</sequence>
<dbReference type="InterPro" id="IPR006045">
    <property type="entry name" value="Cupin_1"/>
</dbReference>
<dbReference type="InterPro" id="IPR011051">
    <property type="entry name" value="RmlC_Cupin_sf"/>
</dbReference>
<gene>
    <name evidence="2" type="ORF">DB43_HC00140</name>
</gene>
<name>A0A0C1EKA5_9BACT</name>
<dbReference type="SMART" id="SM00835">
    <property type="entry name" value="Cupin_1"/>
    <property type="match status" value="2"/>
</dbReference>